<feature type="compositionally biased region" description="Basic residues" evidence="1">
    <location>
        <begin position="349"/>
        <end position="359"/>
    </location>
</feature>
<sequence>MSLEVDTTFQTSYNRALASLTSMAFTEALEYIAGAIERYERAQEEITNRLRTVIQDDERIRLILLSTTCTLNLVRQFARVYTRQTVSDTDLISISRRIRELDGFIPTKEELKAAAQEPLLLPSNPFLVLRMCYKSIIVCRALVFAPGQFDLQKSTDFLHNTYVDEELNTPEFNQYFYSLLRLDQRYLDVPLPPGTDVSEEALLTQISTGNGKLSRSTWLLILLAQQGEKGRCSGTIPWDKVDLAPFRTLDCASFIVTALLSMNLTRIAFDFLRRLFALGEVSDGLDLLRQRVLVALHHQKLICPEDFDLPPYTEAEDEALKADPTIMKAYLVIPPKARQTKPMPERWIKKPKKTTRKVRQGATAEKGEITKVARTNRHKNR</sequence>
<dbReference type="AlphaFoldDB" id="A0A4Z1T329"/>
<evidence type="ECO:0000313" key="2">
    <source>
        <dbReference type="EMBL" id="TNJ26821.1"/>
    </source>
</evidence>
<proteinExistence type="predicted"/>
<dbReference type="Proteomes" id="UP000315496">
    <property type="component" value="Chromosome 4"/>
</dbReference>
<keyword evidence="3" id="KW-1185">Reference proteome</keyword>
<name>A0A4Z1T329_GIAMU</name>
<feature type="region of interest" description="Disordered" evidence="1">
    <location>
        <begin position="341"/>
        <end position="381"/>
    </location>
</feature>
<reference evidence="2 3" key="1">
    <citation type="submission" date="2019-05" db="EMBL/GenBank/DDBJ databases">
        <title>The compact genome of Giardia muris reveals important steps in the evolution of intestinal protozoan parasites.</title>
        <authorList>
            <person name="Xu F."/>
            <person name="Jimenez-Gonzalez A."/>
            <person name="Einarsson E."/>
            <person name="Astvaldsson A."/>
            <person name="Peirasmaki D."/>
            <person name="Eckmann L."/>
            <person name="Andersson J.O."/>
            <person name="Svard S.G."/>
            <person name="Jerlstrom-Hultqvist J."/>
        </authorList>
    </citation>
    <scope>NUCLEOTIDE SEQUENCE [LARGE SCALE GENOMIC DNA]</scope>
    <source>
        <strain evidence="2 3">Roberts-Thomson</strain>
    </source>
</reference>
<comment type="caution">
    <text evidence="2">The sequence shown here is derived from an EMBL/GenBank/DDBJ whole genome shotgun (WGS) entry which is preliminary data.</text>
</comment>
<organism evidence="2 3">
    <name type="scientific">Giardia muris</name>
    <dbReference type="NCBI Taxonomy" id="5742"/>
    <lineage>
        <taxon>Eukaryota</taxon>
        <taxon>Metamonada</taxon>
        <taxon>Diplomonadida</taxon>
        <taxon>Hexamitidae</taxon>
        <taxon>Giardiinae</taxon>
        <taxon>Giardia</taxon>
    </lineage>
</organism>
<evidence type="ECO:0000313" key="3">
    <source>
        <dbReference type="Proteomes" id="UP000315496"/>
    </source>
</evidence>
<protein>
    <submittedName>
        <fullName evidence="2">Uncharacterized protein</fullName>
    </submittedName>
</protein>
<dbReference type="VEuPathDB" id="GiardiaDB:GMRT_10600"/>
<accession>A0A4Z1T329</accession>
<dbReference type="EMBL" id="VDLU01000004">
    <property type="protein sequence ID" value="TNJ26821.1"/>
    <property type="molecule type" value="Genomic_DNA"/>
</dbReference>
<evidence type="ECO:0000256" key="1">
    <source>
        <dbReference type="SAM" id="MobiDB-lite"/>
    </source>
</evidence>
<gene>
    <name evidence="2" type="ORF">GMRT_10600</name>
</gene>